<feature type="chain" id="PRO_5040454756" description="Carboxypeptidase regulatory-like domain-containing protein" evidence="1">
    <location>
        <begin position="22"/>
        <end position="589"/>
    </location>
</feature>
<name>A0A9Q3V783_9FLAO</name>
<dbReference type="EMBL" id="JAJNAY010000002">
    <property type="protein sequence ID" value="MCD1118865.1"/>
    <property type="molecule type" value="Genomic_DNA"/>
</dbReference>
<dbReference type="Proteomes" id="UP001108025">
    <property type="component" value="Unassembled WGS sequence"/>
</dbReference>
<comment type="caution">
    <text evidence="2">The sequence shown here is derived from an EMBL/GenBank/DDBJ whole genome shotgun (WGS) entry which is preliminary data.</text>
</comment>
<evidence type="ECO:0000256" key="1">
    <source>
        <dbReference type="SAM" id="SignalP"/>
    </source>
</evidence>
<proteinExistence type="predicted"/>
<dbReference type="InterPro" id="IPR008969">
    <property type="entry name" value="CarboxyPept-like_regulatory"/>
</dbReference>
<accession>A0A9Q3V783</accession>
<dbReference type="RefSeq" id="WP_230672116.1">
    <property type="nucleotide sequence ID" value="NZ_JAJNAY010000002.1"/>
</dbReference>
<dbReference type="SUPFAM" id="SSF49464">
    <property type="entry name" value="Carboxypeptidase regulatory domain-like"/>
    <property type="match status" value="1"/>
</dbReference>
<keyword evidence="3" id="KW-1185">Reference proteome</keyword>
<evidence type="ECO:0000313" key="3">
    <source>
        <dbReference type="Proteomes" id="UP001108025"/>
    </source>
</evidence>
<evidence type="ECO:0000313" key="2">
    <source>
        <dbReference type="EMBL" id="MCD1118865.1"/>
    </source>
</evidence>
<feature type="signal peptide" evidence="1">
    <location>
        <begin position="1"/>
        <end position="21"/>
    </location>
</feature>
<reference evidence="2" key="1">
    <citation type="submission" date="2021-11" db="EMBL/GenBank/DDBJ databases">
        <title>Description of novel Chryseobacterium species.</title>
        <authorList>
            <person name="Saticioglu I.B."/>
            <person name="Ay H."/>
            <person name="Altun S."/>
            <person name="Duman M."/>
        </authorList>
    </citation>
    <scope>NUCLEOTIDE SEQUENCE</scope>
    <source>
        <strain evidence="2">C-17</strain>
    </source>
</reference>
<organism evidence="2 3">
    <name type="scientific">Chryseobacterium turcicum</name>
    <dbReference type="NCBI Taxonomy" id="2898076"/>
    <lineage>
        <taxon>Bacteria</taxon>
        <taxon>Pseudomonadati</taxon>
        <taxon>Bacteroidota</taxon>
        <taxon>Flavobacteriia</taxon>
        <taxon>Flavobacteriales</taxon>
        <taxon>Weeksellaceae</taxon>
        <taxon>Chryseobacterium group</taxon>
        <taxon>Chryseobacterium</taxon>
    </lineage>
</organism>
<evidence type="ECO:0008006" key="4">
    <source>
        <dbReference type="Google" id="ProtNLM"/>
    </source>
</evidence>
<keyword evidence="1" id="KW-0732">Signal</keyword>
<protein>
    <recommendedName>
        <fullName evidence="4">Carboxypeptidase regulatory-like domain-containing protein</fullName>
    </recommendedName>
</protein>
<dbReference type="PROSITE" id="PS51257">
    <property type="entry name" value="PROKAR_LIPOPROTEIN"/>
    <property type="match status" value="1"/>
</dbReference>
<sequence>MTKIYSLFFILALLISCKNDSFINLESQENPATDFNFGNSAQRNFHGLVLSTDGSPISGATVTIGSATVQTNTKGVFVIKNADVKENFAYVKTTKSGFVNGSRTMIPTNGSNRINIMMIPVTNTATIASGTTSTVSLPNGTKVKFDGSFKDANGSAYTGNVNVAMFHLKPSDEYLNELMPGSFLANNSSGNSRIMETYGMLHVQLTGAAGQNLQIANGHTAEMTVAIDATQMSTSPATIPLWSFNETTGIWQEEGTATKVGNVYVGNVSHFSWWNYDVQFPVCTLKTTVKNQNGQPLSNIKIGLKRSSQVYETYGVTDVNGTVSGLIPANEVLVLKVYSECGTVLHTANVGPFTAGNIHTLPDIIIQSNTAVSFSINGTLKNCAGGNVTDGLAILQFGQASTNYFQGGTVIVTNGTFSINTLSCNANQQFNFEGFDITNMQTSGGINFTGVSPVTNLGNITVCTSVTEFVNYQIDTQPIVNCLLGFSAMLEAGNLNITHIQSPAGASPHFRLYAPGIGSVGTYTSGFTVYNGPNNPIPAAGNNLTLQISQFGTVNNYIDFTVNGTYSENVNGVPVTRTLSVTGHVKRDL</sequence>
<gene>
    <name evidence="2" type="ORF">LO744_18645</name>
</gene>
<dbReference type="AlphaFoldDB" id="A0A9Q3V783"/>